<keyword evidence="1" id="KW-0472">Membrane</keyword>
<dbReference type="EMBL" id="VJMH01006379">
    <property type="protein sequence ID" value="KAF0690403.1"/>
    <property type="molecule type" value="Genomic_DNA"/>
</dbReference>
<evidence type="ECO:0000256" key="1">
    <source>
        <dbReference type="SAM" id="Phobius"/>
    </source>
</evidence>
<dbReference type="SMART" id="SM00271">
    <property type="entry name" value="DnaJ"/>
    <property type="match status" value="1"/>
</dbReference>
<dbReference type="Pfam" id="PF00226">
    <property type="entry name" value="DnaJ"/>
    <property type="match status" value="1"/>
</dbReference>
<accession>A0A485LB65</accession>
<evidence type="ECO:0000313" key="4">
    <source>
        <dbReference type="EMBL" id="VFT94976.1"/>
    </source>
</evidence>
<reference evidence="3" key="2">
    <citation type="submission" date="2019-06" db="EMBL/GenBank/DDBJ databases">
        <title>Genomics analysis of Aphanomyces spp. identifies a new class of oomycete effector associated with host adaptation.</title>
        <authorList>
            <person name="Gaulin E."/>
        </authorList>
    </citation>
    <scope>NUCLEOTIDE SEQUENCE</scope>
    <source>
        <strain evidence="3">CBS 578.67</strain>
    </source>
</reference>
<dbReference type="GO" id="GO:0005634">
    <property type="term" value="C:nucleus"/>
    <property type="evidence" value="ECO:0007669"/>
    <property type="project" value="TreeGrafter"/>
</dbReference>
<feature type="transmembrane region" description="Helical" evidence="1">
    <location>
        <begin position="169"/>
        <end position="194"/>
    </location>
</feature>
<dbReference type="Gene3D" id="1.10.287.110">
    <property type="entry name" value="DnaJ domain"/>
    <property type="match status" value="1"/>
</dbReference>
<keyword evidence="1" id="KW-1133">Transmembrane helix</keyword>
<dbReference type="InterPro" id="IPR001623">
    <property type="entry name" value="DnaJ_domain"/>
</dbReference>
<dbReference type="AlphaFoldDB" id="A0A485LB65"/>
<dbReference type="CDD" id="cd06257">
    <property type="entry name" value="DnaJ"/>
    <property type="match status" value="1"/>
</dbReference>
<feature type="domain" description="J" evidence="2">
    <location>
        <begin position="10"/>
        <end position="93"/>
    </location>
</feature>
<dbReference type="PANTHER" id="PTHR43948:SF10">
    <property type="entry name" value="MRJ, ISOFORM E"/>
    <property type="match status" value="1"/>
</dbReference>
<dbReference type="PROSITE" id="PS00636">
    <property type="entry name" value="DNAJ_1"/>
    <property type="match status" value="1"/>
</dbReference>
<dbReference type="InterPro" id="IPR018253">
    <property type="entry name" value="DnaJ_domain_CS"/>
</dbReference>
<gene>
    <name evidence="4" type="primary">Aste57867_18238</name>
    <name evidence="3" type="ORF">As57867_018176</name>
    <name evidence="4" type="ORF">ASTE57867_18238</name>
</gene>
<evidence type="ECO:0000313" key="5">
    <source>
        <dbReference type="Proteomes" id="UP000332933"/>
    </source>
</evidence>
<dbReference type="EMBL" id="CAADRA010006400">
    <property type="protein sequence ID" value="VFT94976.1"/>
    <property type="molecule type" value="Genomic_DNA"/>
</dbReference>
<organism evidence="4 5">
    <name type="scientific">Aphanomyces stellatus</name>
    <dbReference type="NCBI Taxonomy" id="120398"/>
    <lineage>
        <taxon>Eukaryota</taxon>
        <taxon>Sar</taxon>
        <taxon>Stramenopiles</taxon>
        <taxon>Oomycota</taxon>
        <taxon>Saprolegniomycetes</taxon>
        <taxon>Saprolegniales</taxon>
        <taxon>Verrucalvaceae</taxon>
        <taxon>Aphanomyces</taxon>
    </lineage>
</organism>
<protein>
    <submittedName>
        <fullName evidence="4">Aste57867_18238 protein</fullName>
    </submittedName>
</protein>
<dbReference type="GO" id="GO:0051087">
    <property type="term" value="F:protein-folding chaperone binding"/>
    <property type="evidence" value="ECO:0007669"/>
    <property type="project" value="TreeGrafter"/>
</dbReference>
<name>A0A485LB65_9STRA</name>
<keyword evidence="5" id="KW-1185">Reference proteome</keyword>
<dbReference type="PROSITE" id="PS50076">
    <property type="entry name" value="DNAJ_2"/>
    <property type="match status" value="1"/>
</dbReference>
<dbReference type="GO" id="GO:0051082">
    <property type="term" value="F:unfolded protein binding"/>
    <property type="evidence" value="ECO:0007669"/>
    <property type="project" value="TreeGrafter"/>
</dbReference>
<feature type="transmembrane region" description="Helical" evidence="1">
    <location>
        <begin position="136"/>
        <end position="157"/>
    </location>
</feature>
<keyword evidence="1" id="KW-0812">Transmembrane</keyword>
<dbReference type="Proteomes" id="UP000332933">
    <property type="component" value="Unassembled WGS sequence"/>
</dbReference>
<dbReference type="InterPro" id="IPR036869">
    <property type="entry name" value="J_dom_sf"/>
</dbReference>
<dbReference type="GO" id="GO:0044183">
    <property type="term" value="F:protein folding chaperone"/>
    <property type="evidence" value="ECO:0007669"/>
    <property type="project" value="TreeGrafter"/>
</dbReference>
<dbReference type="PANTHER" id="PTHR43948">
    <property type="entry name" value="DNAJ HOMOLOG SUBFAMILY B"/>
    <property type="match status" value="1"/>
</dbReference>
<reference evidence="4 5" key="1">
    <citation type="submission" date="2019-03" db="EMBL/GenBank/DDBJ databases">
        <authorList>
            <person name="Gaulin E."/>
            <person name="Dumas B."/>
        </authorList>
    </citation>
    <scope>NUCLEOTIDE SEQUENCE [LARGE SCALE GENOMIC DNA]</scope>
    <source>
        <strain evidence="4">CBS 568.67</strain>
    </source>
</reference>
<sequence>MSAIKSKTYCYYDVLKVPRSATWGTQSDLRSSLCRQAEIVKAYRMLALKYHPDKLQNQANVDIEAATEYFQVITKAYAVLSDAEKRADYDVHGHKLKPSYDLEIKASLGKLTPLLSSAFIGVVGGAALTQPVDSSIVFFFELFFTALCGAAACMPMEKEVAPVMSASDFAVVGTMGLGLGNAVGYIGLLTGIYVGQWCGVL</sequence>
<dbReference type="SUPFAM" id="SSF46565">
    <property type="entry name" value="Chaperone J-domain"/>
    <property type="match status" value="1"/>
</dbReference>
<evidence type="ECO:0000313" key="3">
    <source>
        <dbReference type="EMBL" id="KAF0690403.1"/>
    </source>
</evidence>
<dbReference type="GO" id="GO:0005737">
    <property type="term" value="C:cytoplasm"/>
    <property type="evidence" value="ECO:0007669"/>
    <property type="project" value="TreeGrafter"/>
</dbReference>
<evidence type="ECO:0000259" key="2">
    <source>
        <dbReference type="PROSITE" id="PS50076"/>
    </source>
</evidence>
<dbReference type="PRINTS" id="PR00625">
    <property type="entry name" value="JDOMAIN"/>
</dbReference>
<dbReference type="OrthoDB" id="10250354at2759"/>
<proteinExistence type="predicted"/>